<dbReference type="PANTHER" id="PTHR42716:SF2">
    <property type="entry name" value="L-ASPARTATE OXIDASE, CHLOROPLASTIC"/>
    <property type="match status" value="1"/>
</dbReference>
<evidence type="ECO:0000256" key="7">
    <source>
        <dbReference type="ARBA" id="ARBA00022642"/>
    </source>
</evidence>
<sequence length="529" mass="57674">MTGGVIVSSIKKVIVVGSGIAALSFAKTISENCQVIMMTKKQFSSSNSMLAQGGIAAAFSAHDSVDQHVQDTLAAGCDHNDDKTVQEIVGFGKHLVQQLVAEGCPFDRNEAGMPQLGKEGAHTSNRILHAGGDQTGKTLVQFLKSQLGSHIHLCEYHHVIDLLVHEGKCVGVVWKDEKGHVHTMTADAVVLSTGGCGSLYETNTNDPSVTGDGLMMAHRAGAQLVDLEFVQFHPTLLTIAGKAVGLVSEAVRGEGAYLEDETGRRIMKGIHPQVDLAPRDVVARAIFHEQQLGHHLYLNIHDIPHFSVRFPAIDAMCQRAGVHMASGRLPVSPGMHFLMGGIKVNEHGETTVQSLFAIGEAACTGLHGANRLASNSLLEGLVLGRKAARRIEQLPKLQKTIPSLSIKEVWSVPTISEAQIRKKMTAYAAIVRDEKGLQTLLDELEQVSFQQINVKDITNEQIELSNQWALAICLVKSALLRTESRGGHYRMDYPKRNDALWRGKQIVHEKGHIHIMKNERIGAEWNVYS</sequence>
<evidence type="ECO:0000259" key="14">
    <source>
        <dbReference type="Pfam" id="PF00890"/>
    </source>
</evidence>
<keyword evidence="17" id="KW-1185">Reference proteome</keyword>
<dbReference type="GO" id="GO:0033765">
    <property type="term" value="F:steroid dehydrogenase activity, acting on the CH-CH group of donors"/>
    <property type="evidence" value="ECO:0007669"/>
    <property type="project" value="UniProtKB-ARBA"/>
</dbReference>
<keyword evidence="6 13" id="KW-0285">Flavoprotein</keyword>
<dbReference type="PANTHER" id="PTHR42716">
    <property type="entry name" value="L-ASPARTATE OXIDASE"/>
    <property type="match status" value="1"/>
</dbReference>
<dbReference type="NCBIfam" id="NF005978">
    <property type="entry name" value="PRK08071.1"/>
    <property type="match status" value="1"/>
</dbReference>
<dbReference type="GO" id="GO:0034628">
    <property type="term" value="P:'de novo' NAD+ biosynthetic process from L-aspartate"/>
    <property type="evidence" value="ECO:0007669"/>
    <property type="project" value="TreeGrafter"/>
</dbReference>
<evidence type="ECO:0000256" key="10">
    <source>
        <dbReference type="ARBA" id="ARBA00048305"/>
    </source>
</evidence>
<evidence type="ECO:0000256" key="12">
    <source>
        <dbReference type="PIRSR" id="PIRSR000171-1"/>
    </source>
</evidence>
<dbReference type="Pfam" id="PF02910">
    <property type="entry name" value="Succ_DH_flav_C"/>
    <property type="match status" value="1"/>
</dbReference>
<dbReference type="PIRSF" id="PIRSF000171">
    <property type="entry name" value="SDHA_APRA_LASPO"/>
    <property type="match status" value="1"/>
</dbReference>
<feature type="domain" description="FAD-dependent oxidoreductase 2 FAD-binding" evidence="14">
    <location>
        <begin position="13"/>
        <end position="377"/>
    </location>
</feature>
<evidence type="ECO:0000256" key="11">
    <source>
        <dbReference type="NCBIfam" id="TIGR00551"/>
    </source>
</evidence>
<keyword evidence="9 13" id="KW-0560">Oxidoreductase</keyword>
<dbReference type="Gene3D" id="3.50.50.60">
    <property type="entry name" value="FAD/NAD(P)-binding domain"/>
    <property type="match status" value="1"/>
</dbReference>
<dbReference type="GO" id="GO:0008734">
    <property type="term" value="F:L-aspartate oxidase activity"/>
    <property type="evidence" value="ECO:0007669"/>
    <property type="project" value="UniProtKB-UniRule"/>
</dbReference>
<comment type="catalytic activity">
    <reaction evidence="10">
        <text>L-aspartate + O2 = iminosuccinate + H2O2</text>
        <dbReference type="Rhea" id="RHEA:25876"/>
        <dbReference type="ChEBI" id="CHEBI:15379"/>
        <dbReference type="ChEBI" id="CHEBI:16240"/>
        <dbReference type="ChEBI" id="CHEBI:29991"/>
        <dbReference type="ChEBI" id="CHEBI:77875"/>
        <dbReference type="EC" id="1.4.3.16"/>
    </reaction>
    <physiologicalReaction direction="left-to-right" evidence="10">
        <dbReference type="Rhea" id="RHEA:25877"/>
    </physiologicalReaction>
</comment>
<dbReference type="InterPro" id="IPR005288">
    <property type="entry name" value="NadB"/>
</dbReference>
<evidence type="ECO:0000256" key="5">
    <source>
        <dbReference type="ARBA" id="ARBA00021901"/>
    </source>
</evidence>
<dbReference type="NCBIfam" id="TIGR00551">
    <property type="entry name" value="nadB"/>
    <property type="match status" value="1"/>
</dbReference>
<dbReference type="PRINTS" id="PR00368">
    <property type="entry name" value="FADPNR"/>
</dbReference>
<dbReference type="Pfam" id="PF00890">
    <property type="entry name" value="FAD_binding_2"/>
    <property type="match status" value="1"/>
</dbReference>
<evidence type="ECO:0000256" key="4">
    <source>
        <dbReference type="ARBA" id="ARBA00012173"/>
    </source>
</evidence>
<dbReference type="SUPFAM" id="SSF46977">
    <property type="entry name" value="Succinate dehydrogenase/fumarate reductase flavoprotein C-terminal domain"/>
    <property type="match status" value="1"/>
</dbReference>
<feature type="active site" description="Proton acceptor" evidence="12">
    <location>
        <position position="279"/>
    </location>
</feature>
<evidence type="ECO:0000256" key="8">
    <source>
        <dbReference type="ARBA" id="ARBA00022827"/>
    </source>
</evidence>
<reference evidence="16 17" key="1">
    <citation type="submission" date="2012-09" db="EMBL/GenBank/DDBJ databases">
        <title>Genome Sequence of Bacillus sp. DW5-4.</title>
        <authorList>
            <person name="Lai Q."/>
            <person name="Liu Y."/>
            <person name="Shao Z."/>
        </authorList>
    </citation>
    <scope>NUCLEOTIDE SEQUENCE [LARGE SCALE GENOMIC DNA]</scope>
    <source>
        <strain evidence="16 17">DW5-4</strain>
    </source>
</reference>
<comment type="subcellular location">
    <subcellularLocation>
        <location evidence="13">Cytoplasm</location>
    </subcellularLocation>
</comment>
<evidence type="ECO:0000259" key="15">
    <source>
        <dbReference type="Pfam" id="PF02910"/>
    </source>
</evidence>
<proteinExistence type="inferred from homology"/>
<gene>
    <name evidence="16" type="ORF">BA70_19670</name>
</gene>
<dbReference type="Gene3D" id="3.90.700.10">
    <property type="entry name" value="Succinate dehydrogenase/fumarate reductase flavoprotein, catalytic domain"/>
    <property type="match status" value="1"/>
</dbReference>
<evidence type="ECO:0000313" key="17">
    <source>
        <dbReference type="Proteomes" id="UP000028091"/>
    </source>
</evidence>
<dbReference type="AlphaFoldDB" id="A0A081LB96"/>
<organism evidence="16 17">
    <name type="scientific">Bacillus zhangzhouensis</name>
    <dbReference type="NCBI Taxonomy" id="1178540"/>
    <lineage>
        <taxon>Bacteria</taxon>
        <taxon>Bacillati</taxon>
        <taxon>Bacillota</taxon>
        <taxon>Bacilli</taxon>
        <taxon>Bacillales</taxon>
        <taxon>Bacillaceae</taxon>
        <taxon>Bacillus</taxon>
    </lineage>
</organism>
<dbReference type="SUPFAM" id="SSF51905">
    <property type="entry name" value="FAD/NAD(P)-binding domain"/>
    <property type="match status" value="1"/>
</dbReference>
<comment type="cofactor">
    <cofactor evidence="1 13">
        <name>FAD</name>
        <dbReference type="ChEBI" id="CHEBI:57692"/>
    </cofactor>
</comment>
<evidence type="ECO:0000256" key="1">
    <source>
        <dbReference type="ARBA" id="ARBA00001974"/>
    </source>
</evidence>
<keyword evidence="7 13" id="KW-0662">Pyridine nucleotide biosynthesis</keyword>
<dbReference type="SUPFAM" id="SSF56425">
    <property type="entry name" value="Succinate dehydrogenase/fumarate reductase flavoprotein, catalytic domain"/>
    <property type="match status" value="1"/>
</dbReference>
<dbReference type="UniPathway" id="UPA00253">
    <property type="reaction ID" value="UER00326"/>
</dbReference>
<dbReference type="Proteomes" id="UP000028091">
    <property type="component" value="Unassembled WGS sequence"/>
</dbReference>
<dbReference type="EMBL" id="JOTP01000009">
    <property type="protein sequence ID" value="KEP26522.1"/>
    <property type="molecule type" value="Genomic_DNA"/>
</dbReference>
<comment type="caution">
    <text evidence="16">The sequence shown here is derived from an EMBL/GenBank/DDBJ whole genome shotgun (WGS) entry which is preliminary data.</text>
</comment>
<dbReference type="InterPro" id="IPR015939">
    <property type="entry name" value="Fum_Rdtase/Succ_DH_flav-like_C"/>
</dbReference>
<evidence type="ECO:0000256" key="13">
    <source>
        <dbReference type="RuleBase" id="RU362049"/>
    </source>
</evidence>
<evidence type="ECO:0000313" key="16">
    <source>
        <dbReference type="EMBL" id="KEP26522.1"/>
    </source>
</evidence>
<dbReference type="FunFam" id="3.90.700.10:FF:000002">
    <property type="entry name" value="L-aspartate oxidase"/>
    <property type="match status" value="1"/>
</dbReference>
<comment type="function">
    <text evidence="13">Catalyzes the oxidation of L-aspartate to iminoaspartate.</text>
</comment>
<protein>
    <recommendedName>
        <fullName evidence="5 11">L-aspartate oxidase</fullName>
        <ecNumber evidence="4 11">1.4.3.16</ecNumber>
    </recommendedName>
</protein>
<evidence type="ECO:0000256" key="9">
    <source>
        <dbReference type="ARBA" id="ARBA00023002"/>
    </source>
</evidence>
<evidence type="ECO:0000256" key="3">
    <source>
        <dbReference type="ARBA" id="ARBA00008562"/>
    </source>
</evidence>
<dbReference type="InterPro" id="IPR036188">
    <property type="entry name" value="FAD/NAD-bd_sf"/>
</dbReference>
<keyword evidence="8 13" id="KW-0274">FAD</keyword>
<comment type="similarity">
    <text evidence="3 13">Belongs to the FAD-dependent oxidoreductase 2 family. NadB subfamily.</text>
</comment>
<dbReference type="GO" id="GO:0005737">
    <property type="term" value="C:cytoplasm"/>
    <property type="evidence" value="ECO:0007669"/>
    <property type="project" value="UniProtKB-SubCell"/>
</dbReference>
<dbReference type="eggNOG" id="COG0029">
    <property type="taxonomic scope" value="Bacteria"/>
</dbReference>
<evidence type="ECO:0000256" key="2">
    <source>
        <dbReference type="ARBA" id="ARBA00004950"/>
    </source>
</evidence>
<accession>A0A081LB96</accession>
<dbReference type="InterPro" id="IPR003953">
    <property type="entry name" value="FAD-dep_OxRdtase_2_FAD-bd"/>
</dbReference>
<dbReference type="Gene3D" id="1.20.58.100">
    <property type="entry name" value="Fumarate reductase/succinate dehydrogenase flavoprotein-like, C-terminal domain"/>
    <property type="match status" value="1"/>
</dbReference>
<name>A0A081LB96_9BACI</name>
<dbReference type="EC" id="1.4.3.16" evidence="4 11"/>
<evidence type="ECO:0000256" key="6">
    <source>
        <dbReference type="ARBA" id="ARBA00022630"/>
    </source>
</evidence>
<dbReference type="InterPro" id="IPR037099">
    <property type="entry name" value="Fum_R/Succ_DH_flav-like_C_sf"/>
</dbReference>
<dbReference type="InterPro" id="IPR027477">
    <property type="entry name" value="Succ_DH/fumarate_Rdtase_cat_sf"/>
</dbReference>
<feature type="domain" description="Fumarate reductase/succinate dehydrogenase flavoprotein-like C-terminal" evidence="15">
    <location>
        <begin position="419"/>
        <end position="510"/>
    </location>
</feature>
<comment type="pathway">
    <text evidence="2 13">Cofactor biosynthesis; NAD(+) biosynthesis; iminoaspartate from L-aspartate (oxidase route): step 1/1.</text>
</comment>